<evidence type="ECO:0000256" key="15">
    <source>
        <dbReference type="PROSITE-ProRule" id="PRU00288"/>
    </source>
</evidence>
<keyword evidence="12" id="KW-1053">Target membrane</keyword>
<keyword evidence="4" id="KW-0268">Exocytosis</keyword>
<feature type="region of interest" description="Disordered" evidence="17">
    <location>
        <begin position="924"/>
        <end position="959"/>
    </location>
</feature>
<evidence type="ECO:0000256" key="10">
    <source>
        <dbReference type="ARBA" id="ARBA00023028"/>
    </source>
</evidence>
<evidence type="ECO:0000259" key="20">
    <source>
        <dbReference type="PROSITE" id="PS50115"/>
    </source>
</evidence>
<dbReference type="CDD" id="cd11821">
    <property type="entry name" value="SH3_ASAP"/>
    <property type="match status" value="1"/>
</dbReference>
<dbReference type="InterPro" id="IPR001849">
    <property type="entry name" value="PH_domain"/>
</dbReference>
<evidence type="ECO:0000256" key="5">
    <source>
        <dbReference type="ARBA" id="ARBA00022490"/>
    </source>
</evidence>
<dbReference type="GO" id="GO:0044218">
    <property type="term" value="C:other organism cell membrane"/>
    <property type="evidence" value="ECO:0007669"/>
    <property type="project" value="UniProtKB-KW"/>
</dbReference>
<dbReference type="Pfam" id="PF00169">
    <property type="entry name" value="PH"/>
    <property type="match status" value="1"/>
</dbReference>
<dbReference type="InterPro" id="IPR027267">
    <property type="entry name" value="AH/BAR_dom_sf"/>
</dbReference>
<dbReference type="PROSITE" id="PS50003">
    <property type="entry name" value="PH_DOMAIN"/>
    <property type="match status" value="1"/>
</dbReference>
<evidence type="ECO:0000259" key="19">
    <source>
        <dbReference type="PROSITE" id="PS50003"/>
    </source>
</evidence>
<dbReference type="Gene3D" id="1.25.40.950">
    <property type="match status" value="1"/>
</dbReference>
<dbReference type="Gene3D" id="1.25.40.20">
    <property type="entry name" value="Ankyrin repeat-containing domain"/>
    <property type="match status" value="1"/>
</dbReference>
<dbReference type="PANTHER" id="PTHR45854">
    <property type="entry name" value="ASAP FAMILY MEMBER"/>
    <property type="match status" value="1"/>
</dbReference>
<dbReference type="CDD" id="cd13251">
    <property type="entry name" value="PH_ASAP"/>
    <property type="match status" value="1"/>
</dbReference>
<feature type="coiled-coil region" evidence="16">
    <location>
        <begin position="246"/>
        <end position="273"/>
    </location>
</feature>
<feature type="compositionally biased region" description="Low complexity" evidence="17">
    <location>
        <begin position="774"/>
        <end position="790"/>
    </location>
</feature>
<dbReference type="SMART" id="SM00326">
    <property type="entry name" value="SH3"/>
    <property type="match status" value="1"/>
</dbReference>
<dbReference type="InterPro" id="IPR004148">
    <property type="entry name" value="BAR_dom"/>
</dbReference>
<feature type="compositionally biased region" description="Acidic residues" evidence="17">
    <location>
        <begin position="696"/>
        <end position="706"/>
    </location>
</feature>
<dbReference type="PROSITE" id="PS50115">
    <property type="entry name" value="ARFGAP"/>
    <property type="match status" value="1"/>
</dbReference>
<dbReference type="InterPro" id="IPR001164">
    <property type="entry name" value="ArfGAP_dom"/>
</dbReference>
<dbReference type="GO" id="GO:0005096">
    <property type="term" value="F:GTPase activator activity"/>
    <property type="evidence" value="ECO:0007669"/>
    <property type="project" value="InterPro"/>
</dbReference>
<dbReference type="Gene3D" id="2.30.29.30">
    <property type="entry name" value="Pleckstrin-homology domain (PH domain)/Phosphotyrosine-binding domain (PTB)"/>
    <property type="match status" value="1"/>
</dbReference>
<dbReference type="SMART" id="SM00105">
    <property type="entry name" value="ArfGap"/>
    <property type="match status" value="1"/>
</dbReference>
<dbReference type="AlphaFoldDB" id="A0A1E1XHW2"/>
<keyword evidence="16" id="KW-0175">Coiled coil</keyword>
<dbReference type="InterPro" id="IPR043593">
    <property type="entry name" value="ASAP"/>
</dbReference>
<evidence type="ECO:0000256" key="7">
    <source>
        <dbReference type="ARBA" id="ARBA00022723"/>
    </source>
</evidence>
<keyword evidence="10" id="KW-0800">Toxin</keyword>
<dbReference type="SMART" id="SM00233">
    <property type="entry name" value="PH"/>
    <property type="match status" value="1"/>
</dbReference>
<evidence type="ECO:0000256" key="6">
    <source>
        <dbReference type="ARBA" id="ARBA00022537"/>
    </source>
</evidence>
<proteinExistence type="evidence at transcript level"/>
<dbReference type="SMART" id="SM00248">
    <property type="entry name" value="ANK"/>
    <property type="match status" value="3"/>
</dbReference>
<dbReference type="PROSITE" id="PS50088">
    <property type="entry name" value="ANK_REPEAT"/>
    <property type="match status" value="2"/>
</dbReference>
<feature type="region of interest" description="Disordered" evidence="17">
    <location>
        <begin position="692"/>
        <end position="873"/>
    </location>
</feature>
<dbReference type="EMBL" id="GFAC01000395">
    <property type="protein sequence ID" value="JAT98793.1"/>
    <property type="molecule type" value="mRNA"/>
</dbReference>
<accession>A0A1E1XHW2</accession>
<dbReference type="FunFam" id="2.30.29.30:FF:000322">
    <property type="entry name" value="Uncharacterized protein, isoform B"/>
    <property type="match status" value="1"/>
</dbReference>
<dbReference type="InterPro" id="IPR036770">
    <property type="entry name" value="Ankyrin_rpt-contain_sf"/>
</dbReference>
<dbReference type="GO" id="GO:0008270">
    <property type="term" value="F:zinc ion binding"/>
    <property type="evidence" value="ECO:0007669"/>
    <property type="project" value="UniProtKB-KW"/>
</dbReference>
<dbReference type="Pfam" id="PF16746">
    <property type="entry name" value="BAR_3"/>
    <property type="match status" value="1"/>
</dbReference>
<dbReference type="InterPro" id="IPR011993">
    <property type="entry name" value="PH-like_dom_sf"/>
</dbReference>
<dbReference type="GO" id="GO:0005737">
    <property type="term" value="C:cytoplasm"/>
    <property type="evidence" value="ECO:0007669"/>
    <property type="project" value="UniProtKB-SubCell"/>
</dbReference>
<feature type="repeat" description="ANK" evidence="13">
    <location>
        <begin position="618"/>
        <end position="650"/>
    </location>
</feature>
<organism evidence="21">
    <name type="scientific">Amblyomma aureolatum</name>
    <dbReference type="NCBI Taxonomy" id="187763"/>
    <lineage>
        <taxon>Eukaryota</taxon>
        <taxon>Metazoa</taxon>
        <taxon>Ecdysozoa</taxon>
        <taxon>Arthropoda</taxon>
        <taxon>Chelicerata</taxon>
        <taxon>Arachnida</taxon>
        <taxon>Acari</taxon>
        <taxon>Parasitiformes</taxon>
        <taxon>Ixodida</taxon>
        <taxon>Ixodoidea</taxon>
        <taxon>Ixodidae</taxon>
        <taxon>Amblyomminae</taxon>
        <taxon>Amblyomma</taxon>
    </lineage>
</organism>
<dbReference type="PROSITE" id="PS50002">
    <property type="entry name" value="SH3"/>
    <property type="match status" value="1"/>
</dbReference>
<feature type="region of interest" description="Disordered" evidence="17">
    <location>
        <begin position="886"/>
        <end position="906"/>
    </location>
</feature>
<keyword evidence="7" id="KW-0479">Metal-binding</keyword>
<feature type="domain" description="Arf-GAP" evidence="20">
    <location>
        <begin position="422"/>
        <end position="543"/>
    </location>
</feature>
<dbReference type="Pfam" id="PF12796">
    <property type="entry name" value="Ank_2"/>
    <property type="match status" value="1"/>
</dbReference>
<dbReference type="PANTHER" id="PTHR45854:SF3">
    <property type="entry name" value="ARFGAP WITH SH3 DOMAIN, ANK REPEAT AND PH DOMAIN-CONTAINING PROTEIN"/>
    <property type="match status" value="1"/>
</dbReference>
<evidence type="ECO:0000256" key="1">
    <source>
        <dbReference type="ARBA" id="ARBA00004175"/>
    </source>
</evidence>
<evidence type="ECO:0000256" key="12">
    <source>
        <dbReference type="ARBA" id="ARBA00023298"/>
    </source>
</evidence>
<evidence type="ECO:0000256" key="13">
    <source>
        <dbReference type="PROSITE-ProRule" id="PRU00023"/>
    </source>
</evidence>
<keyword evidence="6" id="KW-1052">Target cell membrane</keyword>
<dbReference type="SUPFAM" id="SSF50044">
    <property type="entry name" value="SH3-domain"/>
    <property type="match status" value="1"/>
</dbReference>
<keyword evidence="5" id="KW-0963">Cytoplasm</keyword>
<dbReference type="PROSITE" id="PS50297">
    <property type="entry name" value="ANK_REP_REGION"/>
    <property type="match status" value="1"/>
</dbReference>
<dbReference type="InterPro" id="IPR035836">
    <property type="entry name" value="ASAP1-like_SH3"/>
</dbReference>
<evidence type="ECO:0000256" key="3">
    <source>
        <dbReference type="ARBA" id="ARBA00022443"/>
    </source>
</evidence>
<dbReference type="PRINTS" id="PR00405">
    <property type="entry name" value="REVINTRACTNG"/>
</dbReference>
<dbReference type="SUPFAM" id="SSF57863">
    <property type="entry name" value="ArfGap/RecO-like zinc finger"/>
    <property type="match status" value="1"/>
</dbReference>
<evidence type="ECO:0000256" key="16">
    <source>
        <dbReference type="SAM" id="Coils"/>
    </source>
</evidence>
<keyword evidence="8" id="KW-0677">Repeat</keyword>
<evidence type="ECO:0000256" key="2">
    <source>
        <dbReference type="ARBA" id="ARBA00004496"/>
    </source>
</evidence>
<feature type="compositionally biased region" description="Pro residues" evidence="17">
    <location>
        <begin position="936"/>
        <end position="948"/>
    </location>
</feature>
<keyword evidence="15" id="KW-0863">Zinc-finger</keyword>
<dbReference type="GO" id="GO:0044231">
    <property type="term" value="C:host cell presynaptic membrane"/>
    <property type="evidence" value="ECO:0007669"/>
    <property type="project" value="UniProtKB-KW"/>
</dbReference>
<keyword evidence="10" id="KW-0528">Neurotoxin</keyword>
<keyword evidence="10" id="KW-0638">Presynaptic neurotoxin</keyword>
<dbReference type="GO" id="GO:0006887">
    <property type="term" value="P:exocytosis"/>
    <property type="evidence" value="ECO:0007669"/>
    <property type="project" value="UniProtKB-KW"/>
</dbReference>
<evidence type="ECO:0000256" key="11">
    <source>
        <dbReference type="ARBA" id="ARBA00023043"/>
    </source>
</evidence>
<keyword evidence="12" id="KW-0472">Membrane</keyword>
<dbReference type="Gene3D" id="1.20.1270.60">
    <property type="entry name" value="Arfaptin homology (AH) domain/BAR domain"/>
    <property type="match status" value="1"/>
</dbReference>
<reference evidence="21" key="1">
    <citation type="journal article" date="2017" name="Front. Cell. Infect. Microbiol.">
        <title>The Distinct Transcriptional Response of the Midgut of Amblyomma sculptum and Amblyomma aureolatum Ticks to Rickettsia rickettsii Correlates to Their Differences in Susceptibility to Infection.</title>
        <authorList>
            <person name="Martins L.A."/>
            <person name="Galletti M.F.B.M."/>
            <person name="Ribeiro J.M."/>
            <person name="Fujita A."/>
            <person name="Costa F.B."/>
            <person name="Labruna M.B."/>
            <person name="Daffre S."/>
            <person name="Fogaca A.C."/>
        </authorList>
    </citation>
    <scope>NUCLEOTIDE SEQUENCE</scope>
</reference>
<feature type="repeat" description="ANK" evidence="13">
    <location>
        <begin position="582"/>
        <end position="617"/>
    </location>
</feature>
<feature type="compositionally biased region" description="Low complexity" evidence="17">
    <location>
        <begin position="806"/>
        <end position="842"/>
    </location>
</feature>
<dbReference type="FunFam" id="1.25.40.20:FF:000006">
    <property type="entry name" value="Arf-GAP with SH3 domain, ANK repeat and PH domain-containing protein 2"/>
    <property type="match status" value="1"/>
</dbReference>
<dbReference type="SUPFAM" id="SSF50729">
    <property type="entry name" value="PH domain-like"/>
    <property type="match status" value="1"/>
</dbReference>
<feature type="compositionally biased region" description="Pro residues" evidence="17">
    <location>
        <begin position="736"/>
        <end position="748"/>
    </location>
</feature>
<dbReference type="Gene3D" id="1.10.220.150">
    <property type="entry name" value="Arf GTPase activating protein"/>
    <property type="match status" value="1"/>
</dbReference>
<dbReference type="Pfam" id="PF00018">
    <property type="entry name" value="SH3_1"/>
    <property type="match status" value="1"/>
</dbReference>
<dbReference type="InterPro" id="IPR037844">
    <property type="entry name" value="PH_ASAP"/>
</dbReference>
<dbReference type="Pfam" id="PF01412">
    <property type="entry name" value="ArfGap"/>
    <property type="match status" value="1"/>
</dbReference>
<sequence length="1031" mass="114202">MPGIMSVDEFVSETQEDYNSPTTSTFVGKMNHCRQSVNLLEETLDFDRDGLTKMKKAVKAVYNSGNTHVDNEVNLSKALERLGANAVTKDQEQDIGAAFLKFSVVTKELSALMKTLMQSLHNIIMFPLDNLLKGDLRGVKGDLKRPFDKASRDYEAKSTKIEKEKKQQAKEAGLIRTEISPAEIADEMEKERKMFQLQMCEYLIKVNEIKTKKGVELLQHLVEFYHAQNNFFQDGLKTIGHFNNYIIELSSKLQRVRQKQDEERKKLIELRNTLRSSPSLDIKDVSSVGYSLHQPQGNQHYGYTKIGYLLKKSDGKMRRVWQKRKCEVRDGYLYISHSDETKSPTKLNLLTCQVKSLQEEKRSFDLISYNRTYHFQADDDAEMEAWKAVLVNCKEGALRKAFTEPGQAGGGTGNQSLLEFQQSIIRQVQLLPGNDRCCDCNSTKDPTWLSTNFGILTCIECSGVHRELGVHISRIQSLTLDNLGTSQLLLARVMTNNGFNETMEATMTQSRKPTPTSPMEERCEFIRAKYVERKFTVRTCSDENDLLHDLEHAVTARHLYQLLQAFAEGAILTAVLPNYKNTADTALHVAVAQEDGTSLHIVDFLVQNSPSLDVQNKAGNTPVHTAVLHNQTECMKLLLRSGAFVDIKNADNKSPLDLAKERGYHTCLELIEHSLQNKKTLFENVNIDWGLTQEDGSTDFSDDDYPEDRLTSDWKRSRPSSVISNESTRPESASPQPCPKPPPPPPQNRKPVIPGLNAHGSMKKRAAPLPPPSASSLQSSSSHSRTPSDPCFSQSTLGLVHKRNPSVDLASSSSVDSSFEISSSNHSTLGSSSSRQNLSQGSDALKGMEERPSYGTLQRPKCPPPPAPGPAAVASAALACNSVLRSGEHVDSGGSSSSSSGGGGGAGSNGRLCLLDLASHLPPPAALSTSNTPAEVPVPPPRKIPPARKPTDGQGDQQCNTDRMALKSRRRCRALYDCCADQQDELSFSEGEIIVIISEITEDDQWMEGMIEGEPQRRGVFPTSFVHMLSD</sequence>
<evidence type="ECO:0000256" key="17">
    <source>
        <dbReference type="SAM" id="MobiDB-lite"/>
    </source>
</evidence>
<dbReference type="SUPFAM" id="SSF103657">
    <property type="entry name" value="BAR/IMD domain-like"/>
    <property type="match status" value="1"/>
</dbReference>
<comment type="subcellular location">
    <subcellularLocation>
        <location evidence="2">Cytoplasm</location>
    </subcellularLocation>
    <subcellularLocation>
        <location evidence="1">Target cell membrane</location>
    </subcellularLocation>
</comment>
<keyword evidence="9" id="KW-0862">Zinc</keyword>
<dbReference type="Gene3D" id="2.30.30.40">
    <property type="entry name" value="SH3 Domains"/>
    <property type="match status" value="1"/>
</dbReference>
<keyword evidence="11 13" id="KW-0040">ANK repeat</keyword>
<name>A0A1E1XHW2_9ACAR</name>
<evidence type="ECO:0000256" key="14">
    <source>
        <dbReference type="PROSITE-ProRule" id="PRU00192"/>
    </source>
</evidence>
<protein>
    <submittedName>
        <fullName evidence="21">Putative gtpase activating protein</fullName>
    </submittedName>
</protein>
<evidence type="ECO:0000313" key="21">
    <source>
        <dbReference type="EMBL" id="JAT98793.1"/>
    </source>
</evidence>
<feature type="compositionally biased region" description="Basic and acidic residues" evidence="17">
    <location>
        <begin position="707"/>
        <end position="716"/>
    </location>
</feature>
<dbReference type="SUPFAM" id="SSF48403">
    <property type="entry name" value="Ankyrin repeat"/>
    <property type="match status" value="1"/>
</dbReference>
<keyword evidence="3 14" id="KW-0728">SH3 domain</keyword>
<dbReference type="CDD" id="cd08834">
    <property type="entry name" value="ArfGap_ASAP"/>
    <property type="match status" value="1"/>
</dbReference>
<dbReference type="InterPro" id="IPR038508">
    <property type="entry name" value="ArfGAP_dom_sf"/>
</dbReference>
<evidence type="ECO:0000256" key="9">
    <source>
        <dbReference type="ARBA" id="ARBA00022833"/>
    </source>
</evidence>
<evidence type="ECO:0000256" key="8">
    <source>
        <dbReference type="ARBA" id="ARBA00022737"/>
    </source>
</evidence>
<dbReference type="InterPro" id="IPR036028">
    <property type="entry name" value="SH3-like_dom_sf"/>
</dbReference>
<dbReference type="CDD" id="cd07604">
    <property type="entry name" value="BAR_ASAPs"/>
    <property type="match status" value="1"/>
</dbReference>
<evidence type="ECO:0000259" key="18">
    <source>
        <dbReference type="PROSITE" id="PS50002"/>
    </source>
</evidence>
<dbReference type="InterPro" id="IPR002110">
    <property type="entry name" value="Ankyrin_rpt"/>
</dbReference>
<dbReference type="InterPro" id="IPR037278">
    <property type="entry name" value="ARFGAP/RecO"/>
</dbReference>
<dbReference type="InterPro" id="IPR001452">
    <property type="entry name" value="SH3_domain"/>
</dbReference>
<evidence type="ECO:0000256" key="4">
    <source>
        <dbReference type="ARBA" id="ARBA00022483"/>
    </source>
</evidence>
<feature type="domain" description="SH3" evidence="18">
    <location>
        <begin position="967"/>
        <end position="1031"/>
    </location>
</feature>
<feature type="domain" description="PH" evidence="19">
    <location>
        <begin position="302"/>
        <end position="395"/>
    </location>
</feature>